<feature type="domain" description="PPIase FKBP-type" evidence="9">
    <location>
        <begin position="6"/>
        <end position="94"/>
    </location>
</feature>
<dbReference type="Gene3D" id="3.10.50.40">
    <property type="match status" value="1"/>
</dbReference>
<evidence type="ECO:0000256" key="3">
    <source>
        <dbReference type="ARBA" id="ARBA00006577"/>
    </source>
</evidence>
<evidence type="ECO:0000256" key="2">
    <source>
        <dbReference type="ARBA" id="ARBA00004496"/>
    </source>
</evidence>
<evidence type="ECO:0000256" key="6">
    <source>
        <dbReference type="ARBA" id="ARBA00023110"/>
    </source>
</evidence>
<dbReference type="SUPFAM" id="SSF54534">
    <property type="entry name" value="FKBP-like"/>
    <property type="match status" value="1"/>
</dbReference>
<keyword evidence="5" id="KW-0963">Cytoplasm</keyword>
<evidence type="ECO:0000313" key="10">
    <source>
        <dbReference type="EMBL" id="OIQ67281.1"/>
    </source>
</evidence>
<dbReference type="InterPro" id="IPR046357">
    <property type="entry name" value="PPIase_dom_sf"/>
</dbReference>
<evidence type="ECO:0000256" key="8">
    <source>
        <dbReference type="ARBA" id="ARBA00023235"/>
    </source>
</evidence>
<comment type="similarity">
    <text evidence="3">Belongs to the FKBP-type PPIase family.</text>
</comment>
<dbReference type="EC" id="5.2.1.8" evidence="4"/>
<dbReference type="GO" id="GO:0003755">
    <property type="term" value="F:peptidyl-prolyl cis-trans isomerase activity"/>
    <property type="evidence" value="ECO:0007669"/>
    <property type="project" value="UniProtKB-KW"/>
</dbReference>
<protein>
    <recommendedName>
        <fullName evidence="4">peptidylprolyl isomerase</fullName>
        <ecNumber evidence="4">5.2.1.8</ecNumber>
    </recommendedName>
</protein>
<evidence type="ECO:0000256" key="1">
    <source>
        <dbReference type="ARBA" id="ARBA00000971"/>
    </source>
</evidence>
<evidence type="ECO:0000256" key="4">
    <source>
        <dbReference type="ARBA" id="ARBA00013194"/>
    </source>
</evidence>
<dbReference type="PANTHER" id="PTHR47861:SF3">
    <property type="entry name" value="FKBP-TYPE PEPTIDYL-PROLYL CIS-TRANS ISOMERASE SLYD"/>
    <property type="match status" value="1"/>
</dbReference>
<reference evidence="10" key="1">
    <citation type="submission" date="2016-10" db="EMBL/GenBank/DDBJ databases">
        <title>Sequence of Gallionella enrichment culture.</title>
        <authorList>
            <person name="Poehlein A."/>
            <person name="Muehling M."/>
            <person name="Daniel R."/>
        </authorList>
    </citation>
    <scope>NUCLEOTIDE SEQUENCE</scope>
</reference>
<dbReference type="PANTHER" id="PTHR47861">
    <property type="entry name" value="FKBP-TYPE PEPTIDYL-PROLYL CIS-TRANS ISOMERASE SLYD"/>
    <property type="match status" value="1"/>
</dbReference>
<accession>A0A1J5P6S7</accession>
<organism evidence="10">
    <name type="scientific">mine drainage metagenome</name>
    <dbReference type="NCBI Taxonomy" id="410659"/>
    <lineage>
        <taxon>unclassified sequences</taxon>
        <taxon>metagenomes</taxon>
        <taxon>ecological metagenomes</taxon>
    </lineage>
</organism>
<dbReference type="Pfam" id="PF00254">
    <property type="entry name" value="FKBP_C"/>
    <property type="match status" value="1"/>
</dbReference>
<evidence type="ECO:0000256" key="5">
    <source>
        <dbReference type="ARBA" id="ARBA00022490"/>
    </source>
</evidence>
<comment type="catalytic activity">
    <reaction evidence="1">
        <text>[protein]-peptidylproline (omega=180) = [protein]-peptidylproline (omega=0)</text>
        <dbReference type="Rhea" id="RHEA:16237"/>
        <dbReference type="Rhea" id="RHEA-COMP:10747"/>
        <dbReference type="Rhea" id="RHEA-COMP:10748"/>
        <dbReference type="ChEBI" id="CHEBI:83833"/>
        <dbReference type="ChEBI" id="CHEBI:83834"/>
        <dbReference type="EC" id="5.2.1.8"/>
    </reaction>
</comment>
<dbReference type="GO" id="GO:0042026">
    <property type="term" value="P:protein refolding"/>
    <property type="evidence" value="ECO:0007669"/>
    <property type="project" value="UniProtKB-ARBA"/>
</dbReference>
<keyword evidence="8 10" id="KW-0413">Isomerase</keyword>
<gene>
    <name evidence="10" type="primary">slyD_15</name>
    <name evidence="10" type="ORF">GALL_511420</name>
</gene>
<evidence type="ECO:0000259" key="9">
    <source>
        <dbReference type="PROSITE" id="PS50059"/>
    </source>
</evidence>
<dbReference type="GO" id="GO:0005737">
    <property type="term" value="C:cytoplasm"/>
    <property type="evidence" value="ECO:0007669"/>
    <property type="project" value="UniProtKB-SubCell"/>
</dbReference>
<evidence type="ECO:0000256" key="7">
    <source>
        <dbReference type="ARBA" id="ARBA00023186"/>
    </source>
</evidence>
<dbReference type="EMBL" id="MLJW01006033">
    <property type="protein sequence ID" value="OIQ67281.1"/>
    <property type="molecule type" value="Genomic_DNA"/>
</dbReference>
<comment type="caution">
    <text evidence="10">The sequence shown here is derived from an EMBL/GenBank/DDBJ whole genome shotgun (WGS) entry which is preliminary data.</text>
</comment>
<dbReference type="InterPro" id="IPR001179">
    <property type="entry name" value="PPIase_FKBP_dom"/>
</dbReference>
<sequence length="159" mass="17431">MQIAKNTIVTITYELSNLAGEILENGSEPVSYLHGGYDGIFPTVEEALEGKNVGDDIEVTLEPEYAFGEYEAELIRAEPRHLFPAEAAVGMQFEGAAEGTDEFMLYTVTEITEDTVMVDGNHPLAGQTLKFKCHVVDVRPATEEEVSHGHAHGDHGHHH</sequence>
<keyword evidence="7" id="KW-0143">Chaperone</keyword>
<dbReference type="AlphaFoldDB" id="A0A1J5P6S7"/>
<proteinExistence type="inferred from homology"/>
<dbReference type="PROSITE" id="PS50059">
    <property type="entry name" value="FKBP_PPIASE"/>
    <property type="match status" value="1"/>
</dbReference>
<name>A0A1J5P6S7_9ZZZZ</name>
<keyword evidence="6" id="KW-0697">Rotamase</keyword>
<comment type="subcellular location">
    <subcellularLocation>
        <location evidence="2">Cytoplasm</location>
    </subcellularLocation>
</comment>